<dbReference type="PROSITE" id="PS51294">
    <property type="entry name" value="HTH_MYB"/>
    <property type="match status" value="3"/>
</dbReference>
<comment type="caution">
    <text evidence="6">The sequence shown here is derived from an EMBL/GenBank/DDBJ whole genome shotgun (WGS) entry which is preliminary data.</text>
</comment>
<feature type="domain" description="HTH myb-type" evidence="5">
    <location>
        <begin position="117"/>
        <end position="168"/>
    </location>
</feature>
<dbReference type="PROSITE" id="PS50090">
    <property type="entry name" value="MYB_LIKE"/>
    <property type="match status" value="3"/>
</dbReference>
<evidence type="ECO:0000256" key="3">
    <source>
        <dbReference type="SAM" id="MobiDB-lite"/>
    </source>
</evidence>
<dbReference type="Proteomes" id="UP000179807">
    <property type="component" value="Unassembled WGS sequence"/>
</dbReference>
<organism evidence="6 7">
    <name type="scientific">Tritrichomonas foetus</name>
    <dbReference type="NCBI Taxonomy" id="1144522"/>
    <lineage>
        <taxon>Eukaryota</taxon>
        <taxon>Metamonada</taxon>
        <taxon>Parabasalia</taxon>
        <taxon>Tritrichomonadida</taxon>
        <taxon>Tritrichomonadidae</taxon>
        <taxon>Tritrichomonas</taxon>
    </lineage>
</organism>
<name>A0A1J4KU85_9EUKA</name>
<dbReference type="GO" id="GO:0000978">
    <property type="term" value="F:RNA polymerase II cis-regulatory region sequence-specific DNA binding"/>
    <property type="evidence" value="ECO:0007669"/>
    <property type="project" value="TreeGrafter"/>
</dbReference>
<evidence type="ECO:0000313" key="6">
    <source>
        <dbReference type="EMBL" id="OHT14698.1"/>
    </source>
</evidence>
<keyword evidence="2" id="KW-0238">DNA-binding</keyword>
<dbReference type="RefSeq" id="XP_068367834.1">
    <property type="nucleotide sequence ID" value="XM_068498074.1"/>
</dbReference>
<dbReference type="GO" id="GO:0000981">
    <property type="term" value="F:DNA-binding transcription factor activity, RNA polymerase II-specific"/>
    <property type="evidence" value="ECO:0007669"/>
    <property type="project" value="TreeGrafter"/>
</dbReference>
<dbReference type="EMBL" id="MLAK01000326">
    <property type="protein sequence ID" value="OHT14698.1"/>
    <property type="molecule type" value="Genomic_DNA"/>
</dbReference>
<keyword evidence="1" id="KW-0677">Repeat</keyword>
<feature type="domain" description="Myb-like" evidence="4">
    <location>
        <begin position="75"/>
        <end position="116"/>
    </location>
</feature>
<keyword evidence="7" id="KW-1185">Reference proteome</keyword>
<feature type="domain" description="HTH myb-type" evidence="5">
    <location>
        <begin position="169"/>
        <end position="223"/>
    </location>
</feature>
<dbReference type="GeneID" id="94832778"/>
<dbReference type="CDD" id="cd00167">
    <property type="entry name" value="SANT"/>
    <property type="match status" value="3"/>
</dbReference>
<dbReference type="SUPFAM" id="SSF46689">
    <property type="entry name" value="Homeodomain-like"/>
    <property type="match status" value="2"/>
</dbReference>
<reference evidence="6" key="1">
    <citation type="submission" date="2016-10" db="EMBL/GenBank/DDBJ databases">
        <authorList>
            <person name="Benchimol M."/>
            <person name="Almeida L.G."/>
            <person name="Vasconcelos A.T."/>
            <person name="Perreira-Neves A."/>
            <person name="Rosa I.A."/>
            <person name="Tasca T."/>
            <person name="Bogo M.R."/>
            <person name="de Souza W."/>
        </authorList>
    </citation>
    <scope>NUCLEOTIDE SEQUENCE [LARGE SCALE GENOMIC DNA]</scope>
    <source>
        <strain evidence="6">K</strain>
    </source>
</reference>
<feature type="domain" description="Myb-like" evidence="4">
    <location>
        <begin position="169"/>
        <end position="219"/>
    </location>
</feature>
<feature type="domain" description="Myb-like" evidence="4">
    <location>
        <begin position="117"/>
        <end position="168"/>
    </location>
</feature>
<protein>
    <recommendedName>
        <fullName evidence="8">Myb-like DNA-binding domain containing protein</fullName>
    </recommendedName>
</protein>
<dbReference type="InterPro" id="IPR050560">
    <property type="entry name" value="MYB_TF"/>
</dbReference>
<dbReference type="Pfam" id="PF00249">
    <property type="entry name" value="Myb_DNA-binding"/>
    <property type="match status" value="3"/>
</dbReference>
<dbReference type="PANTHER" id="PTHR45614">
    <property type="entry name" value="MYB PROTEIN-RELATED"/>
    <property type="match status" value="1"/>
</dbReference>
<dbReference type="Gene3D" id="1.10.10.60">
    <property type="entry name" value="Homeodomain-like"/>
    <property type="match status" value="3"/>
</dbReference>
<accession>A0A1J4KU85</accession>
<evidence type="ECO:0000256" key="1">
    <source>
        <dbReference type="ARBA" id="ARBA00022737"/>
    </source>
</evidence>
<dbReference type="InterPro" id="IPR009057">
    <property type="entry name" value="Homeodomain-like_sf"/>
</dbReference>
<feature type="domain" description="HTH myb-type" evidence="5">
    <location>
        <begin position="75"/>
        <end position="115"/>
    </location>
</feature>
<gene>
    <name evidence="6" type="ORF">TRFO_14881</name>
</gene>
<dbReference type="InterPro" id="IPR017930">
    <property type="entry name" value="Myb_dom"/>
</dbReference>
<evidence type="ECO:0008006" key="8">
    <source>
        <dbReference type="Google" id="ProtNLM"/>
    </source>
</evidence>
<dbReference type="VEuPathDB" id="TrichDB:TRFO_14881"/>
<dbReference type="InterPro" id="IPR001005">
    <property type="entry name" value="SANT/Myb"/>
</dbReference>
<evidence type="ECO:0000256" key="2">
    <source>
        <dbReference type="ARBA" id="ARBA00023125"/>
    </source>
</evidence>
<dbReference type="AlphaFoldDB" id="A0A1J4KU85"/>
<dbReference type="PANTHER" id="PTHR45614:SF25">
    <property type="entry name" value="MYB PROTEIN"/>
    <property type="match status" value="1"/>
</dbReference>
<feature type="region of interest" description="Disordered" evidence="3">
    <location>
        <begin position="377"/>
        <end position="398"/>
    </location>
</feature>
<evidence type="ECO:0000313" key="7">
    <source>
        <dbReference type="Proteomes" id="UP000179807"/>
    </source>
</evidence>
<dbReference type="GO" id="GO:0005634">
    <property type="term" value="C:nucleus"/>
    <property type="evidence" value="ECO:0007669"/>
    <property type="project" value="TreeGrafter"/>
</dbReference>
<proteinExistence type="predicted"/>
<dbReference type="OrthoDB" id="2143914at2759"/>
<evidence type="ECO:0000259" key="5">
    <source>
        <dbReference type="PROSITE" id="PS51294"/>
    </source>
</evidence>
<dbReference type="SMART" id="SM00717">
    <property type="entry name" value="SANT"/>
    <property type="match status" value="3"/>
</dbReference>
<sequence length="425" mass="48055">MFILYQNVDRIVIQKVKKNRKVSDLPKKFLQKVKKRFMITDPPNTQPSAFGDHPVNAALAPTRSRNRMKSVSSLWSPEEDELLSQLVSNTTDWAEISSHFPGRTSKQVLAHWRKVADPTIVRGSWTNQEDQAIITWVASNGANKWAALAEQLPGRIPKQCRERWINHLDPNIKKVPFTPEEDNIIIQQMKNKGTKWAEIARLLPGRTDNQVKNRWNSTLKRRRLEEIQMSPEFNEICKTIDQFESNGLLSASQMIPELAKFLAGASLNRPLENSNESSADNLTSNLVSNLASSLIANSTENSLDNEQQKQLLQLQIQTLHQLQLQNQNSNGNGENPVQDDPNVIALAQAVINSVFENVENASAENLGIGILQDTSNENKKDKENESENQVVANENKDQIENQEIRINDVENEGDNEDSEVKNIIM</sequence>
<dbReference type="FunFam" id="1.10.10.60:FF:000010">
    <property type="entry name" value="Transcriptional activator Myb isoform A"/>
    <property type="match status" value="1"/>
</dbReference>
<evidence type="ECO:0000259" key="4">
    <source>
        <dbReference type="PROSITE" id="PS50090"/>
    </source>
</evidence>